<keyword evidence="2 4" id="KW-0808">Transferase</keyword>
<comment type="caution">
    <text evidence="4">The sequence shown here is derived from an EMBL/GenBank/DDBJ whole genome shotgun (WGS) entry which is preliminary data.</text>
</comment>
<name>A0ABU8S8V8_9SPHN</name>
<keyword evidence="5" id="KW-1185">Reference proteome</keyword>
<sequence>MTDALPDVGGNAGHAAFLLPDMGGGGTERLTVELANGFAARGARVDCVLMQARGEFLPLLDPAVQVVDLAVPRLRHVPGALRAYLKRETPDALLAAMWPLTSVAALATRGLAKRPRLLLSDHCPLLEQYARPLRTNLSLRLTAPLTYRAADGVIAVSQGLAREMEQLAHLPQGSVQTIPNPVPKPASSRWGAHVWDDMARPHILAVGKLKAEKNFALLIRAFARLAADRPGTLAIVGEGQERPALEALIRELGLEERVRLPGFSATPGDWYLGADLFVLSSDFEGFGNVMVEAMHYGLPVVATDCPHGPGEALGQGRWGTLVPINDPVALEKAMTEALAATGKPIHQRARAGSFSAKAAVDAYWQAMFP</sequence>
<evidence type="ECO:0000256" key="1">
    <source>
        <dbReference type="ARBA" id="ARBA00022676"/>
    </source>
</evidence>
<gene>
    <name evidence="4" type="ORF">WG900_10390</name>
</gene>
<accession>A0ABU8S8V8</accession>
<dbReference type="EMBL" id="JBBHJY010000004">
    <property type="protein sequence ID" value="MEJ6010327.1"/>
    <property type="molecule type" value="Genomic_DNA"/>
</dbReference>
<dbReference type="Gene3D" id="3.40.50.2000">
    <property type="entry name" value="Glycogen Phosphorylase B"/>
    <property type="match status" value="2"/>
</dbReference>
<dbReference type="PANTHER" id="PTHR12526:SF510">
    <property type="entry name" value="D-INOSITOL 3-PHOSPHATE GLYCOSYLTRANSFERASE"/>
    <property type="match status" value="1"/>
</dbReference>
<dbReference type="SUPFAM" id="SSF53756">
    <property type="entry name" value="UDP-Glycosyltransferase/glycogen phosphorylase"/>
    <property type="match status" value="1"/>
</dbReference>
<organism evidence="4 5">
    <name type="scientific">Novosphingobium aquae</name>
    <dbReference type="NCBI Taxonomy" id="3133435"/>
    <lineage>
        <taxon>Bacteria</taxon>
        <taxon>Pseudomonadati</taxon>
        <taxon>Pseudomonadota</taxon>
        <taxon>Alphaproteobacteria</taxon>
        <taxon>Sphingomonadales</taxon>
        <taxon>Sphingomonadaceae</taxon>
        <taxon>Novosphingobium</taxon>
    </lineage>
</organism>
<dbReference type="InterPro" id="IPR028098">
    <property type="entry name" value="Glyco_trans_4-like_N"/>
</dbReference>
<dbReference type="PANTHER" id="PTHR12526">
    <property type="entry name" value="GLYCOSYLTRANSFERASE"/>
    <property type="match status" value="1"/>
</dbReference>
<keyword evidence="1 4" id="KW-0328">Glycosyltransferase</keyword>
<dbReference type="Pfam" id="PF13439">
    <property type="entry name" value="Glyco_transf_4"/>
    <property type="match status" value="1"/>
</dbReference>
<dbReference type="Pfam" id="PF13692">
    <property type="entry name" value="Glyco_trans_1_4"/>
    <property type="match status" value="1"/>
</dbReference>
<protein>
    <submittedName>
        <fullName evidence="4">Glycosyltransferase</fullName>
        <ecNumber evidence="4">2.4.-.-</ecNumber>
    </submittedName>
</protein>
<dbReference type="Proteomes" id="UP001379235">
    <property type="component" value="Unassembled WGS sequence"/>
</dbReference>
<proteinExistence type="predicted"/>
<dbReference type="EC" id="2.4.-.-" evidence="4"/>
<dbReference type="RefSeq" id="WP_339966889.1">
    <property type="nucleotide sequence ID" value="NZ_JBBHJY010000004.1"/>
</dbReference>
<evidence type="ECO:0000313" key="4">
    <source>
        <dbReference type="EMBL" id="MEJ6010327.1"/>
    </source>
</evidence>
<dbReference type="CDD" id="cd03811">
    <property type="entry name" value="GT4_GT28_WabH-like"/>
    <property type="match status" value="1"/>
</dbReference>
<reference evidence="4 5" key="1">
    <citation type="submission" date="2024-03" db="EMBL/GenBank/DDBJ databases">
        <authorList>
            <person name="Jo J.-H."/>
        </authorList>
    </citation>
    <scope>NUCLEOTIDE SEQUENCE [LARGE SCALE GENOMIC DNA]</scope>
    <source>
        <strain evidence="4 5">AS3R-12</strain>
    </source>
</reference>
<evidence type="ECO:0000313" key="5">
    <source>
        <dbReference type="Proteomes" id="UP001379235"/>
    </source>
</evidence>
<feature type="domain" description="Glycosyltransferase subfamily 4-like N-terminal" evidence="3">
    <location>
        <begin position="25"/>
        <end position="182"/>
    </location>
</feature>
<dbReference type="GO" id="GO:0016757">
    <property type="term" value="F:glycosyltransferase activity"/>
    <property type="evidence" value="ECO:0007669"/>
    <property type="project" value="UniProtKB-KW"/>
</dbReference>
<evidence type="ECO:0000259" key="3">
    <source>
        <dbReference type="Pfam" id="PF13439"/>
    </source>
</evidence>
<evidence type="ECO:0000256" key="2">
    <source>
        <dbReference type="ARBA" id="ARBA00022679"/>
    </source>
</evidence>